<keyword evidence="1" id="KW-0732">Signal</keyword>
<evidence type="ECO:0008006" key="4">
    <source>
        <dbReference type="Google" id="ProtNLM"/>
    </source>
</evidence>
<feature type="chain" id="PRO_5012590411" description="DUF4488 domain-containing protein" evidence="1">
    <location>
        <begin position="18"/>
        <end position="140"/>
    </location>
</feature>
<dbReference type="RefSeq" id="WP_073280918.1">
    <property type="nucleotide sequence ID" value="NZ_FRAS01000001.1"/>
</dbReference>
<dbReference type="AlphaFoldDB" id="A0A1M6PPR1"/>
<feature type="signal peptide" evidence="1">
    <location>
        <begin position="1"/>
        <end position="17"/>
    </location>
</feature>
<keyword evidence="3" id="KW-1185">Reference proteome</keyword>
<dbReference type="OrthoDB" id="881171at2"/>
<gene>
    <name evidence="2" type="ORF">SAMN02746009_00304</name>
</gene>
<evidence type="ECO:0000256" key="1">
    <source>
        <dbReference type="SAM" id="SignalP"/>
    </source>
</evidence>
<dbReference type="STRING" id="1121959.SAMN02746009_00304"/>
<organism evidence="2 3">
    <name type="scientific">Hymenobacter psychrotolerans DSM 18569</name>
    <dbReference type="NCBI Taxonomy" id="1121959"/>
    <lineage>
        <taxon>Bacteria</taxon>
        <taxon>Pseudomonadati</taxon>
        <taxon>Bacteroidota</taxon>
        <taxon>Cytophagia</taxon>
        <taxon>Cytophagales</taxon>
        <taxon>Hymenobacteraceae</taxon>
        <taxon>Hymenobacter</taxon>
    </lineage>
</organism>
<protein>
    <recommendedName>
        <fullName evidence="4">DUF4488 domain-containing protein</fullName>
    </recommendedName>
</protein>
<sequence length="140" mass="14724">MKLLLFPLLLAAAIATAPPKAAPPKPTHWTGTFSNGMKGATISFDVSADGKKLSELTFKGYWRCAGKLELTTAGPTHSFPITAGKVSGVVLDPPGGGATAWRFELDGLVGEKSAKGTFRMNINALSCDTYKLEWTAAPAK</sequence>
<accession>A0A1M6PPR1</accession>
<reference evidence="3" key="1">
    <citation type="submission" date="2016-11" db="EMBL/GenBank/DDBJ databases">
        <authorList>
            <person name="Varghese N."/>
            <person name="Submissions S."/>
        </authorList>
    </citation>
    <scope>NUCLEOTIDE SEQUENCE [LARGE SCALE GENOMIC DNA]</scope>
    <source>
        <strain evidence="3">DSM 18569</strain>
    </source>
</reference>
<proteinExistence type="predicted"/>
<dbReference type="Proteomes" id="UP000183947">
    <property type="component" value="Unassembled WGS sequence"/>
</dbReference>
<dbReference type="EMBL" id="FRAS01000001">
    <property type="protein sequence ID" value="SHK09920.1"/>
    <property type="molecule type" value="Genomic_DNA"/>
</dbReference>
<evidence type="ECO:0000313" key="2">
    <source>
        <dbReference type="EMBL" id="SHK09920.1"/>
    </source>
</evidence>
<evidence type="ECO:0000313" key="3">
    <source>
        <dbReference type="Proteomes" id="UP000183947"/>
    </source>
</evidence>
<name>A0A1M6PPR1_9BACT</name>